<evidence type="ECO:0000256" key="8">
    <source>
        <dbReference type="PROSITE-ProRule" id="PRU01006"/>
    </source>
</evidence>
<dbReference type="PANTHER" id="PTHR23323">
    <property type="entry name" value="VACUOLAR PROTEIN SORTING-ASSOCIATED PROTEIN"/>
    <property type="match status" value="1"/>
</dbReference>
<dbReference type="GO" id="GO:0006886">
    <property type="term" value="P:intracellular protein transport"/>
    <property type="evidence" value="ECO:0007669"/>
    <property type="project" value="UniProtKB-UniRule"/>
</dbReference>
<dbReference type="EMBL" id="HACA01006004">
    <property type="protein sequence ID" value="CDW23365.1"/>
    <property type="molecule type" value="Transcribed_RNA"/>
</dbReference>
<evidence type="ECO:0000256" key="5">
    <source>
        <dbReference type="ARBA" id="ARBA00022771"/>
    </source>
</evidence>
<dbReference type="PANTHER" id="PTHR23323:SF26">
    <property type="entry name" value="VACUOLAR PROTEIN SORTING-ASSOCIATED PROTEIN 18 HOMOLOG"/>
    <property type="match status" value="1"/>
</dbReference>
<accession>A0A0K2TC17</accession>
<evidence type="ECO:0000256" key="9">
    <source>
        <dbReference type="SAM" id="Coils"/>
    </source>
</evidence>
<dbReference type="OrthoDB" id="1845386at2759"/>
<dbReference type="InterPro" id="IPR007810">
    <property type="entry name" value="Pep3/Vps18_beta-prop"/>
</dbReference>
<feature type="coiled-coil region" evidence="9">
    <location>
        <begin position="817"/>
        <end position="851"/>
    </location>
</feature>
<name>A0A0K2TC17_LEPSM</name>
<comment type="similarity">
    <text evidence="2">Belongs to the VPS18 family.</text>
</comment>
<reference evidence="12" key="1">
    <citation type="submission" date="2014-05" db="EMBL/GenBank/DDBJ databases">
        <authorList>
            <person name="Chronopoulou M."/>
        </authorList>
    </citation>
    <scope>NUCLEOTIDE SEQUENCE</scope>
    <source>
        <tissue evidence="12">Whole organism</tissue>
    </source>
</reference>
<dbReference type="GO" id="GO:0008333">
    <property type="term" value="P:endosome to lysosome transport"/>
    <property type="evidence" value="ECO:0007669"/>
    <property type="project" value="TreeGrafter"/>
</dbReference>
<organism evidence="12">
    <name type="scientific">Lepeophtheirus salmonis</name>
    <name type="common">Salmon louse</name>
    <name type="synonym">Caligus salmonis</name>
    <dbReference type="NCBI Taxonomy" id="72036"/>
    <lineage>
        <taxon>Eukaryota</taxon>
        <taxon>Metazoa</taxon>
        <taxon>Ecdysozoa</taxon>
        <taxon>Arthropoda</taxon>
        <taxon>Crustacea</taxon>
        <taxon>Multicrustacea</taxon>
        <taxon>Hexanauplia</taxon>
        <taxon>Copepoda</taxon>
        <taxon>Siphonostomatoida</taxon>
        <taxon>Caligidae</taxon>
        <taxon>Lepeophtheirus</taxon>
    </lineage>
</organism>
<feature type="domain" description="Pep3/Vps18 beta-propeller" evidence="10">
    <location>
        <begin position="15"/>
        <end position="382"/>
    </location>
</feature>
<dbReference type="GO" id="GO:0048284">
    <property type="term" value="P:organelle fusion"/>
    <property type="evidence" value="ECO:0007669"/>
    <property type="project" value="TreeGrafter"/>
</dbReference>
<evidence type="ECO:0000259" key="10">
    <source>
        <dbReference type="Pfam" id="PF05131"/>
    </source>
</evidence>
<proteinExistence type="inferred from homology"/>
<sequence>MTTPFIRQKLSEDSPIFSKSKVSYSPNHPIIFFKTRNNVIVLLQADKNLEIIHQNTGLMDRINLSDILGPFKVHDLFLDPTGKNILISLKPDKSSETPKCLAILHDSLKPKILTKAKGELITAVGWPQKGAGPILIGTAPGSIIETELDSKGNERYWKKLTELKGQQRITGLEYHRTAHSSKYFIIATTSSRIYQFVGYVTEDEERKPPIFASLINQYNNEFKFVEFNSRNPSRASPSVLDFYYFPDASEDRQKASLPLNPKLFGWMSESGVYCGNVNPFEATNEDGVLTDTKLISFPDTSSLSGNNGSQLPPPKWFLLTEYHCVLGYEKVMRVVSLLDERIIYEDEIDDVHGRGKLNGLARDPISGVIYSFSDYSIMKYKVVSEERYAWRIHLQSGNFNESKESISISDPHHSIKMNEIMKAEAAKLYDEGKFLEAAITYSKSMASFEEVALKFVDIDDKSALLYFLKKRIENMRASETTQLTMTAVWVIEIFMNQINYTKDLLSQNERKGSEEDLKKQLKDLNKEFVAFVSQPRISETVSLNRSTIYELLSSHGDIDNLISLSLMNKDYDVAVKYKIQNGHFKSALSILETQRLISAFYMFGPCLLREIPSDFVISLKKLGPKIDPNQIIPCMIAVTEEGSVVGVENEAINYLEYVIEEFKCKEESLHNYLLSLYSQNDQLDKIGTYLTAYGTDIEDIPYDVKYALKLCNSRKELTSEVIFLFCVLGELECAVDLALSEADIEEAKEILKFSREEDVQKMIWLKIAQHVVQKKNDIKSAMEFLQQTELVKIEDILPFFDDFVTIDHFRDAICQSLHDYSQHISTLKSEMEEANNSAETIRAEMREFKNKYAFVRGNDKCAVCSDFLLCRPFHLFICGHKFHTDCLCEGVVPHLSLAKKKKIEQLQFDISKLENVDSLSDDANNPGETISIDSKGPNLSKKDQLLAELDDLIAAECLFCSDIMVKMIDQPFFEDEDYENALKMWV</sequence>
<evidence type="ECO:0000256" key="1">
    <source>
        <dbReference type="ARBA" id="ARBA00004492"/>
    </source>
</evidence>
<evidence type="ECO:0000256" key="7">
    <source>
        <dbReference type="ARBA" id="ARBA00023136"/>
    </source>
</evidence>
<evidence type="ECO:0000256" key="4">
    <source>
        <dbReference type="ARBA" id="ARBA00022723"/>
    </source>
</evidence>
<dbReference type="AlphaFoldDB" id="A0A0K2TC17"/>
<evidence type="ECO:0000256" key="2">
    <source>
        <dbReference type="ARBA" id="ARBA00010454"/>
    </source>
</evidence>
<dbReference type="GO" id="GO:0030897">
    <property type="term" value="C:HOPS complex"/>
    <property type="evidence" value="ECO:0007669"/>
    <property type="project" value="TreeGrafter"/>
</dbReference>
<dbReference type="GO" id="GO:0030674">
    <property type="term" value="F:protein-macromolecule adaptor activity"/>
    <property type="evidence" value="ECO:0007669"/>
    <property type="project" value="TreeGrafter"/>
</dbReference>
<dbReference type="PROSITE" id="PS50236">
    <property type="entry name" value="CHCR"/>
    <property type="match status" value="1"/>
</dbReference>
<feature type="repeat" description="CHCR" evidence="8">
    <location>
        <begin position="619"/>
        <end position="780"/>
    </location>
</feature>
<evidence type="ECO:0000256" key="3">
    <source>
        <dbReference type="ARBA" id="ARBA00017338"/>
    </source>
</evidence>
<keyword evidence="4" id="KW-0479">Metal-binding</keyword>
<dbReference type="Pfam" id="PF05131">
    <property type="entry name" value="Pep3_Vps18"/>
    <property type="match status" value="1"/>
</dbReference>
<feature type="domain" description="Pep3/Vps18 RING C-terminal" evidence="11">
    <location>
        <begin position="858"/>
        <end position="912"/>
    </location>
</feature>
<keyword evidence="6" id="KW-0862">Zinc</keyword>
<keyword evidence="7" id="KW-0472">Membrane</keyword>
<evidence type="ECO:0000259" key="11">
    <source>
        <dbReference type="Pfam" id="PF26148"/>
    </source>
</evidence>
<keyword evidence="9" id="KW-0175">Coiled coil</keyword>
<dbReference type="GO" id="GO:0006904">
    <property type="term" value="P:vesicle docking involved in exocytosis"/>
    <property type="evidence" value="ECO:0007669"/>
    <property type="project" value="TreeGrafter"/>
</dbReference>
<dbReference type="Pfam" id="PF26148">
    <property type="entry name" value="VPS18_RING_C"/>
    <property type="match status" value="1"/>
</dbReference>
<comment type="subcellular location">
    <subcellularLocation>
        <location evidence="1">Late endosome membrane</location>
        <topology evidence="1">Peripheral membrane protein</topology>
        <orientation evidence="1">Cytoplasmic side</orientation>
    </subcellularLocation>
</comment>
<dbReference type="GO" id="GO:0007032">
    <property type="term" value="P:endosome organization"/>
    <property type="evidence" value="ECO:0007669"/>
    <property type="project" value="TreeGrafter"/>
</dbReference>
<evidence type="ECO:0000256" key="6">
    <source>
        <dbReference type="ARBA" id="ARBA00022833"/>
    </source>
</evidence>
<dbReference type="GO" id="GO:0008270">
    <property type="term" value="F:zinc ion binding"/>
    <property type="evidence" value="ECO:0007669"/>
    <property type="project" value="UniProtKB-KW"/>
</dbReference>
<dbReference type="InterPro" id="IPR058919">
    <property type="entry name" value="Pep3/Vps18_RING_C"/>
</dbReference>
<keyword evidence="5" id="KW-0863">Zinc-finger</keyword>
<protein>
    <recommendedName>
        <fullName evidence="3">Vacuolar protein sorting-associated protein 18 homolog</fullName>
    </recommendedName>
</protein>
<evidence type="ECO:0000313" key="12">
    <source>
        <dbReference type="EMBL" id="CDW23365.1"/>
    </source>
</evidence>
<dbReference type="GO" id="GO:0031902">
    <property type="term" value="C:late endosome membrane"/>
    <property type="evidence" value="ECO:0007669"/>
    <property type="project" value="UniProtKB-SubCell"/>
</dbReference>
<dbReference type="GO" id="GO:0007040">
    <property type="term" value="P:lysosome organization"/>
    <property type="evidence" value="ECO:0007669"/>
    <property type="project" value="TreeGrafter"/>
</dbReference>
<dbReference type="InterPro" id="IPR000547">
    <property type="entry name" value="Clathrin_H-chain/VPS_repeat"/>
</dbReference>